<dbReference type="OrthoDB" id="2123637at2759"/>
<dbReference type="Proteomes" id="UP000077115">
    <property type="component" value="Unassembled WGS sequence"/>
</dbReference>
<reference evidence="1 2" key="1">
    <citation type="submission" date="2006-10" db="EMBL/GenBank/DDBJ databases">
        <title>The Genome Sequence of Batrachochytrium dendrobatidis JEL423.</title>
        <authorList>
            <consortium name="The Broad Institute Genome Sequencing Platform"/>
            <person name="Birren B."/>
            <person name="Lander E."/>
            <person name="Galagan J."/>
            <person name="Cuomo C."/>
            <person name="Devon K."/>
            <person name="Jaffe D."/>
            <person name="Butler J."/>
            <person name="Alvarez P."/>
            <person name="Gnerre S."/>
            <person name="Grabherr M."/>
            <person name="Kleber M."/>
            <person name="Mauceli E."/>
            <person name="Brockman W."/>
            <person name="Young S."/>
            <person name="LaButti K."/>
            <person name="Sykes S."/>
            <person name="DeCaprio D."/>
            <person name="Crawford M."/>
            <person name="Koehrsen M."/>
            <person name="Engels R."/>
            <person name="Montgomery P."/>
            <person name="Pearson M."/>
            <person name="Howarth C."/>
            <person name="Larson L."/>
            <person name="White J."/>
            <person name="O'Leary S."/>
            <person name="Kodira C."/>
            <person name="Zeng Q."/>
            <person name="Yandava C."/>
            <person name="Alvarado L."/>
            <person name="Longcore J."/>
            <person name="James T."/>
        </authorList>
    </citation>
    <scope>NUCLEOTIDE SEQUENCE [LARGE SCALE GENOMIC DNA]</scope>
    <source>
        <strain evidence="1 2">JEL423</strain>
    </source>
</reference>
<protein>
    <submittedName>
        <fullName evidence="1">Uncharacterized protein</fullName>
    </submittedName>
</protein>
<proteinExistence type="predicted"/>
<dbReference type="VEuPathDB" id="FungiDB:BDEG_20857"/>
<dbReference type="EMBL" id="DS022300">
    <property type="protein sequence ID" value="OAJ36713.1"/>
    <property type="molecule type" value="Genomic_DNA"/>
</dbReference>
<evidence type="ECO:0000313" key="1">
    <source>
        <dbReference type="EMBL" id="OAJ36713.1"/>
    </source>
</evidence>
<reference evidence="1 2" key="2">
    <citation type="submission" date="2016-05" db="EMBL/GenBank/DDBJ databases">
        <title>Lineage-specific infection strategies underlie the spectrum of fungal disease in amphibians.</title>
        <authorList>
            <person name="Cuomo C.A."/>
            <person name="Farrer R.A."/>
            <person name="James T."/>
            <person name="Longcore J."/>
            <person name="Birren B."/>
        </authorList>
    </citation>
    <scope>NUCLEOTIDE SEQUENCE [LARGE SCALE GENOMIC DNA]</scope>
    <source>
        <strain evidence="1 2">JEL423</strain>
    </source>
</reference>
<organism evidence="1 2">
    <name type="scientific">Batrachochytrium dendrobatidis (strain JEL423)</name>
    <dbReference type="NCBI Taxonomy" id="403673"/>
    <lineage>
        <taxon>Eukaryota</taxon>
        <taxon>Fungi</taxon>
        <taxon>Fungi incertae sedis</taxon>
        <taxon>Chytridiomycota</taxon>
        <taxon>Chytridiomycota incertae sedis</taxon>
        <taxon>Chytridiomycetes</taxon>
        <taxon>Rhizophydiales</taxon>
        <taxon>Rhizophydiales incertae sedis</taxon>
        <taxon>Batrachochytrium</taxon>
    </lineage>
</organism>
<name>A0A177W9L3_BATDL</name>
<accession>A0A177W9L3</accession>
<gene>
    <name evidence="1" type="ORF">BDEG_20857</name>
</gene>
<sequence>MFKEKEMSCYQEQVSSFTQWLQRCTTLFQPDGITEIDPETLVTDLKEILWSPLVVTVKELPIKTPISSSKKQLIYKGLDVEASCRKYLDAIAKKLSLFYQFKWGQDNDSNYPTFGDVLFAYQTNAWDFIYRRQSYAERTDESEFTQVSTRAPILPVRLPDLFDADEWKQLQEWNQKTDIRIHDAKLRQTSSGKDIIIIPHDDYNQTTISFFKTIGVKAQLYIDESKLEVKDENMAHKRADL</sequence>
<evidence type="ECO:0000313" key="2">
    <source>
        <dbReference type="Proteomes" id="UP000077115"/>
    </source>
</evidence>
<dbReference type="AlphaFoldDB" id="A0A177W9L3"/>